<dbReference type="EMBL" id="QETF01000012">
    <property type="protein sequence ID" value="PWG16536.1"/>
    <property type="molecule type" value="Genomic_DNA"/>
</dbReference>
<reference evidence="6" key="1">
    <citation type="submission" date="2018-05" db="EMBL/GenBank/DDBJ databases">
        <authorList>
            <person name="Du Z."/>
            <person name="Wang X."/>
        </authorList>
    </citation>
    <scope>NUCLEOTIDE SEQUENCE [LARGE SCALE GENOMIC DNA]</scope>
    <source>
        <strain evidence="6">WDS4C29</strain>
    </source>
</reference>
<feature type="repeat" description="TPR" evidence="3">
    <location>
        <begin position="367"/>
        <end position="400"/>
    </location>
</feature>
<accession>A0A2V1P2L5</accession>
<dbReference type="Pfam" id="PF13424">
    <property type="entry name" value="TPR_12"/>
    <property type="match status" value="1"/>
</dbReference>
<protein>
    <submittedName>
        <fullName evidence="5">Uncharacterized protein</fullName>
    </submittedName>
</protein>
<gene>
    <name evidence="5" type="ORF">DFK10_11255</name>
</gene>
<evidence type="ECO:0000256" key="3">
    <source>
        <dbReference type="PROSITE-ProRule" id="PRU00339"/>
    </source>
</evidence>
<dbReference type="AlphaFoldDB" id="A0A2V1P2L5"/>
<dbReference type="Pfam" id="PF13432">
    <property type="entry name" value="TPR_16"/>
    <property type="match status" value="3"/>
</dbReference>
<dbReference type="Gene3D" id="1.25.40.10">
    <property type="entry name" value="Tetratricopeptide repeat domain"/>
    <property type="match status" value="3"/>
</dbReference>
<dbReference type="PANTHER" id="PTHR44858:SF17">
    <property type="match status" value="1"/>
</dbReference>
<dbReference type="SMART" id="SM00028">
    <property type="entry name" value="TPR"/>
    <property type="match status" value="7"/>
</dbReference>
<evidence type="ECO:0000313" key="5">
    <source>
        <dbReference type="EMBL" id="PWG16536.1"/>
    </source>
</evidence>
<dbReference type="SUPFAM" id="SSF48452">
    <property type="entry name" value="TPR-like"/>
    <property type="match status" value="3"/>
</dbReference>
<evidence type="ECO:0000313" key="6">
    <source>
        <dbReference type="Proteomes" id="UP000245293"/>
    </source>
</evidence>
<feature type="chain" id="PRO_5015965643" evidence="4">
    <location>
        <begin position="32"/>
        <end position="574"/>
    </location>
</feature>
<keyword evidence="1" id="KW-0677">Repeat</keyword>
<dbReference type="OrthoDB" id="9766710at2"/>
<keyword evidence="2 3" id="KW-0802">TPR repeat</keyword>
<dbReference type="InterPro" id="IPR011990">
    <property type="entry name" value="TPR-like_helical_dom_sf"/>
</dbReference>
<dbReference type="PROSITE" id="PS50005">
    <property type="entry name" value="TPR"/>
    <property type="match status" value="4"/>
</dbReference>
<feature type="signal peptide" evidence="4">
    <location>
        <begin position="1"/>
        <end position="31"/>
    </location>
</feature>
<sequence>MKSRPFTERHVPKPLSLALVAALLVSGPVAAEPDLGSYLAARQAGLTQDFDAAAKYFGQALTRDPANPALRENALTSFIAIGEMDAALPVAQAMHDDGQTSQMANLTLLAEAARTEDWDGIFDLLESGHEVGPMIDGITQAWAFVGKGRMDSALDTFDEMIDTPGLQSFGYLHKALALSMVGDLEGADAILSRSPDQGVIPTRASVLTHVQVLARLGRFEQAHEVLEQAFGQSPNPELQAIRESLAAGIAPEGIGVAETPREAMAYLFLSLAQALRGEAEDAYLLMYAQSAAHIDPDRADAHIAAANLLDDIGQHDLAAATFAKVATDDPAFLAAELGRAEALRSDGKTAAAIEVLSQLSRSHADFPMVHTALGDILRREQEYEKANAAYDTALSLYPEDDPSVWWVTYARGITHERLGQWDAAEADFREALRLNPGQPSVLNYLGYSMVEMGINLDEALAMIEQAAKARPDSGAITDSLGWVLFKLGRYDEAVTHMERAVELEPLDAIITDHLGDTYWMVGREAEAYFQWQRALSFDPEPDLAERIRRKLEVGLTEVLREEDQDPADMAYDRQ</sequence>
<organism evidence="5 6">
    <name type="scientific">Salibaculum griseiflavum</name>
    <dbReference type="NCBI Taxonomy" id="1914409"/>
    <lineage>
        <taxon>Bacteria</taxon>
        <taxon>Pseudomonadati</taxon>
        <taxon>Pseudomonadota</taxon>
        <taxon>Alphaproteobacteria</taxon>
        <taxon>Rhodobacterales</taxon>
        <taxon>Roseobacteraceae</taxon>
        <taxon>Salibaculum</taxon>
    </lineage>
</organism>
<evidence type="ECO:0000256" key="1">
    <source>
        <dbReference type="ARBA" id="ARBA00022737"/>
    </source>
</evidence>
<dbReference type="PANTHER" id="PTHR44858">
    <property type="entry name" value="TETRATRICOPEPTIDE REPEAT PROTEIN 6"/>
    <property type="match status" value="1"/>
</dbReference>
<feature type="repeat" description="TPR" evidence="3">
    <location>
        <begin position="474"/>
        <end position="507"/>
    </location>
</feature>
<dbReference type="Pfam" id="PF07721">
    <property type="entry name" value="TPR_4"/>
    <property type="match status" value="1"/>
</dbReference>
<comment type="caution">
    <text evidence="5">The sequence shown here is derived from an EMBL/GenBank/DDBJ whole genome shotgun (WGS) entry which is preliminary data.</text>
</comment>
<dbReference type="Proteomes" id="UP000245293">
    <property type="component" value="Unassembled WGS sequence"/>
</dbReference>
<dbReference type="InterPro" id="IPR011717">
    <property type="entry name" value="TPR-4"/>
</dbReference>
<proteinExistence type="predicted"/>
<feature type="repeat" description="TPR" evidence="3">
    <location>
        <begin position="405"/>
        <end position="438"/>
    </location>
</feature>
<evidence type="ECO:0000256" key="2">
    <source>
        <dbReference type="ARBA" id="ARBA00022803"/>
    </source>
</evidence>
<feature type="repeat" description="TPR" evidence="3">
    <location>
        <begin position="508"/>
        <end position="541"/>
    </location>
</feature>
<evidence type="ECO:0000256" key="4">
    <source>
        <dbReference type="SAM" id="SignalP"/>
    </source>
</evidence>
<dbReference type="InterPro" id="IPR019734">
    <property type="entry name" value="TPR_rpt"/>
</dbReference>
<dbReference type="InterPro" id="IPR050498">
    <property type="entry name" value="Ycf3"/>
</dbReference>
<keyword evidence="6" id="KW-1185">Reference proteome</keyword>
<keyword evidence="4" id="KW-0732">Signal</keyword>
<dbReference type="GO" id="GO:0042802">
    <property type="term" value="F:identical protein binding"/>
    <property type="evidence" value="ECO:0007669"/>
    <property type="project" value="InterPro"/>
</dbReference>
<name>A0A2V1P2L5_9RHOB</name>